<dbReference type="InterPro" id="IPR006258">
    <property type="entry name" value="Lipoamide_DH"/>
</dbReference>
<comment type="similarity">
    <text evidence="1 14">Belongs to the class-I pyridine nucleotide-disulfide oxidoreductase family.</text>
</comment>
<dbReference type="PANTHER" id="PTHR22912:SF160">
    <property type="entry name" value="DIHYDROLIPOYL DEHYDROGENASE"/>
    <property type="match status" value="1"/>
</dbReference>
<feature type="binding site" evidence="12">
    <location>
        <position position="318"/>
    </location>
    <ligand>
        <name>FAD</name>
        <dbReference type="ChEBI" id="CHEBI:57692"/>
    </ligand>
</feature>
<dbReference type="SUPFAM" id="SSF55424">
    <property type="entry name" value="FAD/NAD-linked reductases, dimerisation (C-terminal) domain"/>
    <property type="match status" value="1"/>
</dbReference>
<evidence type="ECO:0000256" key="3">
    <source>
        <dbReference type="ARBA" id="ARBA00016961"/>
    </source>
</evidence>
<dbReference type="InterPro" id="IPR036188">
    <property type="entry name" value="FAD/NAD-bd_sf"/>
</dbReference>
<dbReference type="InterPro" id="IPR012999">
    <property type="entry name" value="Pyr_OxRdtase_I_AS"/>
</dbReference>
<feature type="binding site" evidence="12">
    <location>
        <position position="56"/>
    </location>
    <ligand>
        <name>FAD</name>
        <dbReference type="ChEBI" id="CHEBI:57692"/>
    </ligand>
</feature>
<dbReference type="PRINTS" id="PR00411">
    <property type="entry name" value="PNDRDTASEI"/>
</dbReference>
<keyword evidence="6 14" id="KW-0560">Oxidoreductase</keyword>
<dbReference type="InterPro" id="IPR023753">
    <property type="entry name" value="FAD/NAD-binding_dom"/>
</dbReference>
<proteinExistence type="inferred from homology"/>
<keyword evidence="8" id="KW-1015">Disulfide bond</keyword>
<feature type="binding site" evidence="12">
    <location>
        <position position="277"/>
    </location>
    <ligand>
        <name>NAD(+)</name>
        <dbReference type="ChEBI" id="CHEBI:57540"/>
    </ligand>
</feature>
<keyword evidence="9 14" id="KW-0676">Redox-active center</keyword>
<keyword evidence="4 14" id="KW-0285">Flavoprotein</keyword>
<evidence type="ECO:0000256" key="4">
    <source>
        <dbReference type="ARBA" id="ARBA00022630"/>
    </source>
</evidence>
<evidence type="ECO:0000313" key="17">
    <source>
        <dbReference type="EMBL" id="RNB76620.1"/>
    </source>
</evidence>
<evidence type="ECO:0000259" key="15">
    <source>
        <dbReference type="Pfam" id="PF02852"/>
    </source>
</evidence>
<dbReference type="RefSeq" id="WP_122907378.1">
    <property type="nucleotide sequence ID" value="NZ_CBCSBE010000032.1"/>
</dbReference>
<evidence type="ECO:0000256" key="7">
    <source>
        <dbReference type="ARBA" id="ARBA00023027"/>
    </source>
</evidence>
<dbReference type="Gene3D" id="3.30.390.30">
    <property type="match status" value="1"/>
</dbReference>
<dbReference type="SUPFAM" id="SSF51905">
    <property type="entry name" value="FAD/NAD(P)-binding domain"/>
    <property type="match status" value="1"/>
</dbReference>
<evidence type="ECO:0000256" key="13">
    <source>
        <dbReference type="PIRSR" id="PIRSR000350-4"/>
    </source>
</evidence>
<dbReference type="Gene3D" id="3.50.50.60">
    <property type="entry name" value="FAD/NAD(P)-binding domain"/>
    <property type="match status" value="2"/>
</dbReference>
<evidence type="ECO:0000256" key="6">
    <source>
        <dbReference type="ARBA" id="ARBA00023002"/>
    </source>
</evidence>
<feature type="binding site" evidence="12">
    <location>
        <begin position="186"/>
        <end position="193"/>
    </location>
    <ligand>
        <name>NAD(+)</name>
        <dbReference type="ChEBI" id="CHEBI:57540"/>
    </ligand>
</feature>
<feature type="binding site" evidence="12">
    <location>
        <position position="209"/>
    </location>
    <ligand>
        <name>NAD(+)</name>
        <dbReference type="ChEBI" id="CHEBI:57540"/>
    </ligand>
</feature>
<evidence type="ECO:0000256" key="11">
    <source>
        <dbReference type="PIRSR" id="PIRSR000350-2"/>
    </source>
</evidence>
<keyword evidence="18" id="KW-1185">Reference proteome</keyword>
<evidence type="ECO:0000256" key="12">
    <source>
        <dbReference type="PIRSR" id="PIRSR000350-3"/>
    </source>
</evidence>
<dbReference type="Pfam" id="PF02852">
    <property type="entry name" value="Pyr_redox_dim"/>
    <property type="match status" value="1"/>
</dbReference>
<dbReference type="PIRSF" id="PIRSF000350">
    <property type="entry name" value="Mercury_reductase_MerA"/>
    <property type="match status" value="1"/>
</dbReference>
<dbReference type="GO" id="GO:0004148">
    <property type="term" value="F:dihydrolipoyl dehydrogenase (NADH) activity"/>
    <property type="evidence" value="ECO:0007669"/>
    <property type="project" value="UniProtKB-EC"/>
</dbReference>
<dbReference type="InterPro" id="IPR004099">
    <property type="entry name" value="Pyr_nucl-diS_OxRdtase_dimer"/>
</dbReference>
<dbReference type="InterPro" id="IPR050151">
    <property type="entry name" value="Class-I_Pyr_Nuc-Dis_Oxidored"/>
</dbReference>
<dbReference type="Proteomes" id="UP000282028">
    <property type="component" value="Unassembled WGS sequence"/>
</dbReference>
<organism evidence="17 18">
    <name type="scientific">Brevibacillus invocatus</name>
    <dbReference type="NCBI Taxonomy" id="173959"/>
    <lineage>
        <taxon>Bacteria</taxon>
        <taxon>Bacillati</taxon>
        <taxon>Bacillota</taxon>
        <taxon>Bacilli</taxon>
        <taxon>Bacillales</taxon>
        <taxon>Paenibacillaceae</taxon>
        <taxon>Brevibacillus</taxon>
    </lineage>
</organism>
<evidence type="ECO:0000256" key="14">
    <source>
        <dbReference type="RuleBase" id="RU003692"/>
    </source>
</evidence>
<keyword evidence="5 12" id="KW-0274">FAD</keyword>
<comment type="caution">
    <text evidence="17">The sequence shown here is derived from an EMBL/GenBank/DDBJ whole genome shotgun (WGS) entry which is preliminary data.</text>
</comment>
<feature type="binding site" evidence="12">
    <location>
        <begin position="149"/>
        <end position="151"/>
    </location>
    <ligand>
        <name>FAD</name>
        <dbReference type="ChEBI" id="CHEBI:57692"/>
    </ligand>
</feature>
<evidence type="ECO:0000256" key="10">
    <source>
        <dbReference type="ARBA" id="ARBA00049187"/>
    </source>
</evidence>
<reference evidence="17 18" key="1">
    <citation type="submission" date="2018-10" db="EMBL/GenBank/DDBJ databases">
        <title>Phylogenomics of Brevibacillus.</title>
        <authorList>
            <person name="Dunlap C."/>
        </authorList>
    </citation>
    <scope>NUCLEOTIDE SEQUENCE [LARGE SCALE GENOMIC DNA]</scope>
    <source>
        <strain evidence="17 18">JCM 12215</strain>
    </source>
</reference>
<keyword evidence="12" id="KW-0547">Nucleotide-binding</keyword>
<evidence type="ECO:0000256" key="1">
    <source>
        <dbReference type="ARBA" id="ARBA00007532"/>
    </source>
</evidence>
<sequence length="476" mass="50841">MVVGEIAVETDVVIIGGGPGGYAAAIRLGQLGKSVVLIEKEEMGGVCLNRGCIPSKALIHAAGQYHQLSQLSSLGIHLPEGNAFFSMPDWKFWKSDVVKTLQKGVTQLCEANGVTIVKGNAIFLSSDRIGVETDGDFERFTFQHAIIATGSRPYIPSPLHTDGAVILDSTNVLQLDRVPESLAIIGGGYIGMEIGMAFAKLGTEVTIIEAAERILSQVSAHLTQDVVKHAKKLGMRIKTSSKVEAITVENGFARVMICSEKGDKEIIVHEKALITIGRIPNTNEIGLKQAGIDLDERGYIPVDQTGRTNQRHIFAIGDTTTGPALAHRAAKQGVVAAESIAGLPSSFDTPYVPYVIFTEPQIAGVGLTKEQAVERGYQVKSASFPYRGNGRAITTGAGNGFAEVIVDARTHMLLGMHIVGEDASNLIGEGVLALEMAARVEDLAWTIHAHPTLSEMWQEAAEGVLGHAIHMLNKND</sequence>
<dbReference type="PANTHER" id="PTHR22912">
    <property type="entry name" value="DISULFIDE OXIDOREDUCTASE"/>
    <property type="match status" value="1"/>
</dbReference>
<feature type="active site" description="Proton acceptor" evidence="11">
    <location>
        <position position="450"/>
    </location>
</feature>
<dbReference type="InterPro" id="IPR016156">
    <property type="entry name" value="FAD/NAD-linked_Rdtase_dimer_sf"/>
</dbReference>
<evidence type="ECO:0000259" key="16">
    <source>
        <dbReference type="Pfam" id="PF07992"/>
    </source>
</evidence>
<keyword evidence="7 12" id="KW-0520">NAD</keyword>
<comment type="cofactor">
    <cofactor evidence="12 14">
        <name>FAD</name>
        <dbReference type="ChEBI" id="CHEBI:57692"/>
    </cofactor>
    <text evidence="12 14">Binds 1 FAD per subunit.</text>
</comment>
<dbReference type="Pfam" id="PF07992">
    <property type="entry name" value="Pyr_redox_2"/>
    <property type="match status" value="1"/>
</dbReference>
<dbReference type="GO" id="GO:0006103">
    <property type="term" value="P:2-oxoglutarate metabolic process"/>
    <property type="evidence" value="ECO:0007669"/>
    <property type="project" value="TreeGrafter"/>
</dbReference>
<dbReference type="InterPro" id="IPR001100">
    <property type="entry name" value="Pyr_nuc-diS_OxRdtase"/>
</dbReference>
<dbReference type="GO" id="GO:0050660">
    <property type="term" value="F:flavin adenine dinucleotide binding"/>
    <property type="evidence" value="ECO:0007669"/>
    <property type="project" value="InterPro"/>
</dbReference>
<protein>
    <recommendedName>
        <fullName evidence="3 14">Dihydrolipoyl dehydrogenase</fullName>
        <ecNumber evidence="2 14">1.8.1.4</ecNumber>
    </recommendedName>
</protein>
<evidence type="ECO:0000256" key="8">
    <source>
        <dbReference type="ARBA" id="ARBA00023157"/>
    </source>
</evidence>
<comment type="miscellaneous">
    <text evidence="14">The active site is a redox-active disulfide bond.</text>
</comment>
<dbReference type="EMBL" id="RHHR01000005">
    <property type="protein sequence ID" value="RNB76620.1"/>
    <property type="molecule type" value="Genomic_DNA"/>
</dbReference>
<dbReference type="EC" id="1.8.1.4" evidence="2 14"/>
<evidence type="ECO:0000313" key="18">
    <source>
        <dbReference type="Proteomes" id="UP000282028"/>
    </source>
</evidence>
<dbReference type="AlphaFoldDB" id="A0A3M8CLM2"/>
<dbReference type="FunFam" id="3.30.390.30:FF:000001">
    <property type="entry name" value="Dihydrolipoyl dehydrogenase"/>
    <property type="match status" value="1"/>
</dbReference>
<dbReference type="OrthoDB" id="9800167at2"/>
<name>A0A3M8CLM2_9BACL</name>
<evidence type="ECO:0000256" key="9">
    <source>
        <dbReference type="ARBA" id="ARBA00023284"/>
    </source>
</evidence>
<dbReference type="PRINTS" id="PR00368">
    <property type="entry name" value="FADPNR"/>
</dbReference>
<feature type="domain" description="FAD/NAD(P)-binding" evidence="16">
    <location>
        <begin position="11"/>
        <end position="333"/>
    </location>
</feature>
<evidence type="ECO:0000256" key="5">
    <source>
        <dbReference type="ARBA" id="ARBA00022827"/>
    </source>
</evidence>
<dbReference type="PROSITE" id="PS00076">
    <property type="entry name" value="PYRIDINE_REDOX_1"/>
    <property type="match status" value="1"/>
</dbReference>
<dbReference type="NCBIfam" id="TIGR01350">
    <property type="entry name" value="lipoamide_DH"/>
    <property type="match status" value="1"/>
</dbReference>
<accession>A0A3M8CLM2</accession>
<feature type="domain" description="Pyridine nucleotide-disulphide oxidoreductase dimerisation" evidence="15">
    <location>
        <begin position="352"/>
        <end position="461"/>
    </location>
</feature>
<feature type="disulfide bond" description="Redox-active" evidence="13">
    <location>
        <begin position="47"/>
        <end position="52"/>
    </location>
</feature>
<gene>
    <name evidence="17" type="primary">lpdA</name>
    <name evidence="17" type="ORF">EDM52_02140</name>
</gene>
<evidence type="ECO:0000256" key="2">
    <source>
        <dbReference type="ARBA" id="ARBA00012608"/>
    </source>
</evidence>
<comment type="catalytic activity">
    <reaction evidence="10 14">
        <text>N(6)-[(R)-dihydrolipoyl]-L-lysyl-[protein] + NAD(+) = N(6)-[(R)-lipoyl]-L-lysyl-[protein] + NADH + H(+)</text>
        <dbReference type="Rhea" id="RHEA:15045"/>
        <dbReference type="Rhea" id="RHEA-COMP:10474"/>
        <dbReference type="Rhea" id="RHEA-COMP:10475"/>
        <dbReference type="ChEBI" id="CHEBI:15378"/>
        <dbReference type="ChEBI" id="CHEBI:57540"/>
        <dbReference type="ChEBI" id="CHEBI:57945"/>
        <dbReference type="ChEBI" id="CHEBI:83099"/>
        <dbReference type="ChEBI" id="CHEBI:83100"/>
        <dbReference type="EC" id="1.8.1.4"/>
    </reaction>
</comment>